<dbReference type="EMBL" id="LQXD01000087">
    <property type="protein sequence ID" value="OIJ18769.1"/>
    <property type="molecule type" value="Genomic_DNA"/>
</dbReference>
<evidence type="ECO:0000313" key="2">
    <source>
        <dbReference type="EMBL" id="QOY38089.1"/>
    </source>
</evidence>
<organism evidence="1 3">
    <name type="scientific">Anaerobacillus isosaccharinicus</name>
    <dbReference type="NCBI Taxonomy" id="1532552"/>
    <lineage>
        <taxon>Bacteria</taxon>
        <taxon>Bacillati</taxon>
        <taxon>Bacillota</taxon>
        <taxon>Bacilli</taxon>
        <taxon>Bacillales</taxon>
        <taxon>Bacillaceae</taxon>
        <taxon>Anaerobacillus</taxon>
    </lineage>
</organism>
<dbReference type="PROSITE" id="PS51257">
    <property type="entry name" value="PROKAR_LIPOPROTEIN"/>
    <property type="match status" value="1"/>
</dbReference>
<dbReference type="RefSeq" id="WP_071317068.1">
    <property type="nucleotide sequence ID" value="NZ_CP063356.2"/>
</dbReference>
<evidence type="ECO:0000313" key="3">
    <source>
        <dbReference type="Proteomes" id="UP000180175"/>
    </source>
</evidence>
<reference evidence="2 3" key="3">
    <citation type="journal article" date="2019" name="Int. J. Syst. Evol. Microbiol.">
        <title>Anaerobacillus isosaccharinicus sp. nov., an alkaliphilic bacterium which degrades isosaccharinic acid.</title>
        <authorList>
            <person name="Bassil N.M."/>
            <person name="Lloyd J.R."/>
        </authorList>
    </citation>
    <scope>NUCLEOTIDE SEQUENCE [LARGE SCALE GENOMIC DNA]</scope>
    <source>
        <strain evidence="2 3">NB2006</strain>
    </source>
</reference>
<dbReference type="EMBL" id="CP063356">
    <property type="protein sequence ID" value="QOY38089.1"/>
    <property type="molecule type" value="Genomic_DNA"/>
</dbReference>
<keyword evidence="3" id="KW-1185">Reference proteome</keyword>
<dbReference type="AlphaFoldDB" id="A0A1S2M204"/>
<gene>
    <name evidence="2" type="ORF">AWH56_011430</name>
    <name evidence="1" type="ORF">AWH56_10295</name>
</gene>
<reference evidence="2 3" key="2">
    <citation type="journal article" date="2017" name="Genome Announc.">
        <title>Draft Genome Sequences of Four Alkaliphilic Bacteria Belonging to the Anaerobacillus Genus.</title>
        <authorList>
            <person name="Bassil N.M."/>
            <person name="Lloyd J.R."/>
        </authorList>
    </citation>
    <scope>NUCLEOTIDE SEQUENCE [LARGE SCALE GENOMIC DNA]</scope>
    <source>
        <strain evidence="2 3">NB2006</strain>
    </source>
</reference>
<evidence type="ECO:0008006" key="4">
    <source>
        <dbReference type="Google" id="ProtNLM"/>
    </source>
</evidence>
<proteinExistence type="predicted"/>
<dbReference type="OrthoDB" id="2857947at2"/>
<reference evidence="1 3" key="1">
    <citation type="submission" date="2016-10" db="EMBL/GenBank/DDBJ databases">
        <title>Draft genome sequences of four alkaliphilic bacteria belonging to the Anaerobacillus genus.</title>
        <authorList>
            <person name="Bassil N.M."/>
            <person name="Lloyd J.R."/>
        </authorList>
    </citation>
    <scope>NUCLEOTIDE SEQUENCE [LARGE SCALE GENOMIC DNA]</scope>
    <source>
        <strain evidence="1 3">NB2006</strain>
    </source>
</reference>
<evidence type="ECO:0000313" key="1">
    <source>
        <dbReference type="EMBL" id="OIJ18769.1"/>
    </source>
</evidence>
<sequence>MIIIKKFGLILMVLAVFFISACSGKEVEHFSSKEEALDSFIEKEDIKGNIDLILTTRGEKLLVVQSREDVFFVAELIEDKEGYYAERISDSVVLGIGASWGLNTVDKNKYTIFLNKNKEDLNYTSFSNGEYDMSLVEGHTITKNTTEFTNAIKEVEVIKD</sequence>
<name>A0A1S2M204_9BACI</name>
<protein>
    <recommendedName>
        <fullName evidence="4">Lipoprotein</fullName>
    </recommendedName>
</protein>
<accession>A0A1S2M204</accession>
<dbReference type="KEGG" id="aia:AWH56_011430"/>
<dbReference type="Proteomes" id="UP000180175">
    <property type="component" value="Chromosome"/>
</dbReference>
<reference evidence="2" key="4">
    <citation type="submission" date="2020-10" db="EMBL/GenBank/DDBJ databases">
        <authorList>
            <person name="Bassil N.M."/>
            <person name="Lloyd J.R."/>
        </authorList>
    </citation>
    <scope>NUCLEOTIDE SEQUENCE</scope>
    <source>
        <strain evidence="2">NB2006</strain>
    </source>
</reference>